<dbReference type="InterPro" id="IPR004843">
    <property type="entry name" value="Calcineurin-like_PHP"/>
</dbReference>
<dbReference type="Pfam" id="PF00149">
    <property type="entry name" value="Metallophos"/>
    <property type="match status" value="1"/>
</dbReference>
<dbReference type="SUPFAM" id="SSF56300">
    <property type="entry name" value="Metallo-dependent phosphatases"/>
    <property type="match status" value="1"/>
</dbReference>
<protein>
    <submittedName>
        <fullName evidence="2">Metallophosphoesterase</fullName>
    </submittedName>
</protein>
<dbReference type="AlphaFoldDB" id="A0ABD5ZL07"/>
<dbReference type="InterPro" id="IPR024173">
    <property type="entry name" value="Pesterase_MJ0037-like"/>
</dbReference>
<dbReference type="Gene3D" id="3.60.21.10">
    <property type="match status" value="1"/>
</dbReference>
<dbReference type="InterPro" id="IPR029052">
    <property type="entry name" value="Metallo-depent_PP-like"/>
</dbReference>
<proteinExistence type="predicted"/>
<evidence type="ECO:0000313" key="3">
    <source>
        <dbReference type="Proteomes" id="UP001596398"/>
    </source>
</evidence>
<dbReference type="PANTHER" id="PTHR39323">
    <property type="entry name" value="BLR1149 PROTEIN"/>
    <property type="match status" value="1"/>
</dbReference>
<comment type="caution">
    <text evidence="2">The sequence shown here is derived from an EMBL/GenBank/DDBJ whole genome shotgun (WGS) entry which is preliminary data.</text>
</comment>
<dbReference type="PIRSF" id="PIRSF000887">
    <property type="entry name" value="Pesterase_MJ0037"/>
    <property type="match status" value="1"/>
</dbReference>
<evidence type="ECO:0000259" key="1">
    <source>
        <dbReference type="Pfam" id="PF00149"/>
    </source>
</evidence>
<dbReference type="Proteomes" id="UP001596398">
    <property type="component" value="Unassembled WGS sequence"/>
</dbReference>
<reference evidence="2 3" key="1">
    <citation type="journal article" date="2019" name="Int. J. Syst. Evol. Microbiol.">
        <title>The Global Catalogue of Microorganisms (GCM) 10K type strain sequencing project: providing services to taxonomists for standard genome sequencing and annotation.</title>
        <authorList>
            <consortium name="The Broad Institute Genomics Platform"/>
            <consortium name="The Broad Institute Genome Sequencing Center for Infectious Disease"/>
            <person name="Wu L."/>
            <person name="Ma J."/>
        </authorList>
    </citation>
    <scope>NUCLEOTIDE SEQUENCE [LARGE SCALE GENOMIC DNA]</scope>
    <source>
        <strain evidence="2 3">DT85</strain>
    </source>
</reference>
<evidence type="ECO:0000313" key="2">
    <source>
        <dbReference type="EMBL" id="MFC7234083.1"/>
    </source>
</evidence>
<accession>A0ABD5ZL07</accession>
<name>A0ABD5ZL07_9EURY</name>
<dbReference type="GeneID" id="79265746"/>
<dbReference type="RefSeq" id="WP_276236204.1">
    <property type="nucleotide sequence ID" value="NZ_CP119802.1"/>
</dbReference>
<dbReference type="EMBL" id="JBHTAP010000001">
    <property type="protein sequence ID" value="MFC7234083.1"/>
    <property type="molecule type" value="Genomic_DNA"/>
</dbReference>
<dbReference type="PANTHER" id="PTHR39323:SF1">
    <property type="entry name" value="BLR1149 PROTEIN"/>
    <property type="match status" value="1"/>
</dbReference>
<organism evidence="2 3">
    <name type="scientific">Halosegnis marinus</name>
    <dbReference type="NCBI Taxonomy" id="3034023"/>
    <lineage>
        <taxon>Archaea</taxon>
        <taxon>Methanobacteriati</taxon>
        <taxon>Methanobacteriota</taxon>
        <taxon>Stenosarchaea group</taxon>
        <taxon>Halobacteria</taxon>
        <taxon>Halobacteriales</taxon>
        <taxon>Natronomonadaceae</taxon>
        <taxon>Halosegnis</taxon>
    </lineage>
</organism>
<keyword evidence="3" id="KW-1185">Reference proteome</keyword>
<dbReference type="CDD" id="cd07391">
    <property type="entry name" value="MPP_PF1019"/>
    <property type="match status" value="1"/>
</dbReference>
<feature type="domain" description="Calcineurin-like phosphoesterase" evidence="1">
    <location>
        <begin position="20"/>
        <end position="141"/>
    </location>
</feature>
<gene>
    <name evidence="2" type="ORF">ACFQJ4_02005</name>
</gene>
<sequence>MMVQPVPDRPAATVTTGGKRLLVAADYHAGLEVALRREGVELRSAAEDRREALLDLVRDERPDRVVLLGDVANAIGSPGDEERAELDALFGALTEHAPVSIAKGNHDGDLAEVVADLGHDDVTVSEGDGLRIGTVGFAHGHTWPSREVLDAGTVCVAHEHPQVRLEDEVGGARTERAWLRGRLSPGPFRERAPDARADGALVVFPAFNDRVGGTWVNENDGFLSPFLPEGMTDAEAYLLDGTRLGRYDRL</sequence>